<evidence type="ECO:0000256" key="4">
    <source>
        <dbReference type="ARBA" id="ARBA00022679"/>
    </source>
</evidence>
<dbReference type="EMBL" id="SJPW01000002">
    <property type="protein sequence ID" value="TWU59279.1"/>
    <property type="molecule type" value="Genomic_DNA"/>
</dbReference>
<dbReference type="Pfam" id="PF02518">
    <property type="entry name" value="HATPase_c"/>
    <property type="match status" value="1"/>
</dbReference>
<dbReference type="GO" id="GO:0007234">
    <property type="term" value="P:osmosensory signaling via phosphorelay pathway"/>
    <property type="evidence" value="ECO:0007669"/>
    <property type="project" value="TreeGrafter"/>
</dbReference>
<keyword evidence="5" id="KW-0547">Nucleotide-binding</keyword>
<protein>
    <recommendedName>
        <fullName evidence="2">histidine kinase</fullName>
        <ecNumber evidence="2">2.7.13.3</ecNumber>
    </recommendedName>
</protein>
<evidence type="ECO:0000256" key="1">
    <source>
        <dbReference type="ARBA" id="ARBA00000085"/>
    </source>
</evidence>
<comment type="catalytic activity">
    <reaction evidence="1">
        <text>ATP + protein L-histidine = ADP + protein N-phospho-L-histidine.</text>
        <dbReference type="EC" id="2.7.13.3"/>
    </reaction>
</comment>
<dbReference type="InterPro" id="IPR003594">
    <property type="entry name" value="HATPase_dom"/>
</dbReference>
<dbReference type="PROSITE" id="PS50109">
    <property type="entry name" value="HIS_KIN"/>
    <property type="match status" value="1"/>
</dbReference>
<proteinExistence type="predicted"/>
<keyword evidence="7" id="KW-0067">ATP-binding</keyword>
<sequence length="539" mass="59330">MHRLFATRFATIAVERDRKGFGLGCRWTMRSITTTFVPVCIAGEFELATSQPSTGRLGLARSHRRPGMEQMLAQSASPNETDAAARVISETAHDLLAPLTSVREAIRLVRDGDLGSIAPGQQDCLSAAIDQCNCIDQMIGEMVQLERLRTGTPRANRSWVGISQIRRLVDESIRPWAEPRNIDVLWDLADEEASVVFADQSMIRRLIVNLVTNAIRASREGTCILIRLMRAKSDETICWTVIDQGVGISERDINLIADRQVSFAGGEGLGLSICRQLAAVHFSPLQIRSRLGVGTEVSFLTPASGPRSVASAWSRFRVAARIAQQGPLQKPVQRTGVRAVRSAAEIQPVGGENRVRLDPPSVAIEISHETTKPRCEDRLAAGVVTLGATVSREAADAFDQLLQSHLQMYELVYRTDTRRWVWVLDCDAHGIDNRITSITSAASAEIGGVRMAWSAPQMIPIDERRTESRIADLMVRESLAASTSSRVSDQNEVRLGSSPIVHSESAAVRLDVELRRLGEQMRGQTHRIRAQARSLRPNA</sequence>
<dbReference type="AlphaFoldDB" id="A0A5C6FI21"/>
<dbReference type="SMART" id="SM00388">
    <property type="entry name" value="HisKA"/>
    <property type="match status" value="1"/>
</dbReference>
<dbReference type="InterPro" id="IPR005467">
    <property type="entry name" value="His_kinase_dom"/>
</dbReference>
<dbReference type="SMART" id="SM00387">
    <property type="entry name" value="HATPase_c"/>
    <property type="match status" value="1"/>
</dbReference>
<reference evidence="10 11" key="1">
    <citation type="submission" date="2019-02" db="EMBL/GenBank/DDBJ databases">
        <title>Deep-cultivation of Planctomycetes and their phenomic and genomic characterization uncovers novel biology.</title>
        <authorList>
            <person name="Wiegand S."/>
            <person name="Jogler M."/>
            <person name="Boedeker C."/>
            <person name="Pinto D."/>
            <person name="Vollmers J."/>
            <person name="Rivas-Marin E."/>
            <person name="Kohn T."/>
            <person name="Peeters S.H."/>
            <person name="Heuer A."/>
            <person name="Rast P."/>
            <person name="Oberbeckmann S."/>
            <person name="Bunk B."/>
            <person name="Jeske O."/>
            <person name="Meyerdierks A."/>
            <person name="Storesund J.E."/>
            <person name="Kallscheuer N."/>
            <person name="Luecker S."/>
            <person name="Lage O.M."/>
            <person name="Pohl T."/>
            <person name="Merkel B.J."/>
            <person name="Hornburger P."/>
            <person name="Mueller R.-W."/>
            <person name="Bruemmer F."/>
            <person name="Labrenz M."/>
            <person name="Spormann A.M."/>
            <person name="Op Den Camp H."/>
            <person name="Overmann J."/>
            <person name="Amann R."/>
            <person name="Jetten M.S.M."/>
            <person name="Mascher T."/>
            <person name="Medema M.H."/>
            <person name="Devos D.P."/>
            <person name="Kaster A.-K."/>
            <person name="Ovreas L."/>
            <person name="Rohde M."/>
            <person name="Galperin M.Y."/>
            <person name="Jogler C."/>
        </authorList>
    </citation>
    <scope>NUCLEOTIDE SEQUENCE [LARGE SCALE GENOMIC DNA]</scope>
    <source>
        <strain evidence="10 11">Poly51</strain>
    </source>
</reference>
<keyword evidence="11" id="KW-1185">Reference proteome</keyword>
<organism evidence="10 11">
    <name type="scientific">Rubripirellula tenax</name>
    <dbReference type="NCBI Taxonomy" id="2528015"/>
    <lineage>
        <taxon>Bacteria</taxon>
        <taxon>Pseudomonadati</taxon>
        <taxon>Planctomycetota</taxon>
        <taxon>Planctomycetia</taxon>
        <taxon>Pirellulales</taxon>
        <taxon>Pirellulaceae</taxon>
        <taxon>Rubripirellula</taxon>
    </lineage>
</organism>
<name>A0A5C6FI21_9BACT</name>
<dbReference type="PANTHER" id="PTHR42878">
    <property type="entry name" value="TWO-COMPONENT HISTIDINE KINASE"/>
    <property type="match status" value="1"/>
</dbReference>
<dbReference type="InterPro" id="IPR036097">
    <property type="entry name" value="HisK_dim/P_sf"/>
</dbReference>
<dbReference type="SUPFAM" id="SSF55874">
    <property type="entry name" value="ATPase domain of HSP90 chaperone/DNA topoisomerase II/histidine kinase"/>
    <property type="match status" value="1"/>
</dbReference>
<dbReference type="Proteomes" id="UP000318288">
    <property type="component" value="Unassembled WGS sequence"/>
</dbReference>
<accession>A0A5C6FI21</accession>
<evidence type="ECO:0000256" key="2">
    <source>
        <dbReference type="ARBA" id="ARBA00012438"/>
    </source>
</evidence>
<evidence type="ECO:0000256" key="8">
    <source>
        <dbReference type="ARBA" id="ARBA00023012"/>
    </source>
</evidence>
<dbReference type="InterPro" id="IPR050351">
    <property type="entry name" value="BphY/WalK/GraS-like"/>
</dbReference>
<evidence type="ECO:0000313" key="11">
    <source>
        <dbReference type="Proteomes" id="UP000318288"/>
    </source>
</evidence>
<evidence type="ECO:0000256" key="7">
    <source>
        <dbReference type="ARBA" id="ARBA00022840"/>
    </source>
</evidence>
<dbReference type="EC" id="2.7.13.3" evidence="2"/>
<dbReference type="PANTHER" id="PTHR42878:SF7">
    <property type="entry name" value="SENSOR HISTIDINE KINASE GLRK"/>
    <property type="match status" value="1"/>
</dbReference>
<keyword evidence="8" id="KW-0902">Two-component regulatory system</keyword>
<dbReference type="Gene3D" id="3.30.565.10">
    <property type="entry name" value="Histidine kinase-like ATPase, C-terminal domain"/>
    <property type="match status" value="1"/>
</dbReference>
<dbReference type="GO" id="GO:0005524">
    <property type="term" value="F:ATP binding"/>
    <property type="evidence" value="ECO:0007669"/>
    <property type="project" value="UniProtKB-KW"/>
</dbReference>
<dbReference type="SUPFAM" id="SSF47384">
    <property type="entry name" value="Homodimeric domain of signal transducing histidine kinase"/>
    <property type="match status" value="1"/>
</dbReference>
<dbReference type="GO" id="GO:0030295">
    <property type="term" value="F:protein kinase activator activity"/>
    <property type="evidence" value="ECO:0007669"/>
    <property type="project" value="TreeGrafter"/>
</dbReference>
<dbReference type="GO" id="GO:0000156">
    <property type="term" value="F:phosphorelay response regulator activity"/>
    <property type="evidence" value="ECO:0007669"/>
    <property type="project" value="TreeGrafter"/>
</dbReference>
<dbReference type="InterPro" id="IPR004358">
    <property type="entry name" value="Sig_transdc_His_kin-like_C"/>
</dbReference>
<dbReference type="PRINTS" id="PR00344">
    <property type="entry name" value="BCTRLSENSOR"/>
</dbReference>
<evidence type="ECO:0000256" key="5">
    <source>
        <dbReference type="ARBA" id="ARBA00022741"/>
    </source>
</evidence>
<keyword evidence="4 10" id="KW-0808">Transferase</keyword>
<dbReference type="OrthoDB" id="276172at2"/>
<evidence type="ECO:0000259" key="9">
    <source>
        <dbReference type="PROSITE" id="PS50109"/>
    </source>
</evidence>
<dbReference type="Gene3D" id="1.10.287.130">
    <property type="match status" value="1"/>
</dbReference>
<keyword evidence="6 10" id="KW-0418">Kinase</keyword>
<comment type="caution">
    <text evidence="10">The sequence shown here is derived from an EMBL/GenBank/DDBJ whole genome shotgun (WGS) entry which is preliminary data.</text>
</comment>
<evidence type="ECO:0000256" key="6">
    <source>
        <dbReference type="ARBA" id="ARBA00022777"/>
    </source>
</evidence>
<evidence type="ECO:0000256" key="3">
    <source>
        <dbReference type="ARBA" id="ARBA00022553"/>
    </source>
</evidence>
<dbReference type="InterPro" id="IPR036890">
    <property type="entry name" value="HATPase_C_sf"/>
</dbReference>
<keyword evidence="3" id="KW-0597">Phosphoprotein</keyword>
<feature type="domain" description="Histidine kinase" evidence="9">
    <location>
        <begin position="90"/>
        <end position="305"/>
    </location>
</feature>
<dbReference type="GO" id="GO:0000155">
    <property type="term" value="F:phosphorelay sensor kinase activity"/>
    <property type="evidence" value="ECO:0007669"/>
    <property type="project" value="InterPro"/>
</dbReference>
<dbReference type="InterPro" id="IPR003661">
    <property type="entry name" value="HisK_dim/P_dom"/>
</dbReference>
<evidence type="ECO:0000313" key="10">
    <source>
        <dbReference type="EMBL" id="TWU59279.1"/>
    </source>
</evidence>
<gene>
    <name evidence="10" type="primary">yycG_2</name>
    <name evidence="10" type="ORF">Poly51_20660</name>
</gene>